<dbReference type="AlphaFoldDB" id="A0ABC8KDY1"/>
<dbReference type="GO" id="GO:0005634">
    <property type="term" value="C:nucleus"/>
    <property type="evidence" value="ECO:0007669"/>
    <property type="project" value="UniProtKB-SubCell"/>
</dbReference>
<feature type="compositionally biased region" description="Basic and acidic residues" evidence="4">
    <location>
        <begin position="644"/>
        <end position="663"/>
    </location>
</feature>
<evidence type="ECO:0000256" key="4">
    <source>
        <dbReference type="SAM" id="MobiDB-lite"/>
    </source>
</evidence>
<keyword evidence="3" id="KW-0539">Nucleus</keyword>
<dbReference type="GO" id="GO:0000779">
    <property type="term" value="C:condensed chromosome, centromeric region"/>
    <property type="evidence" value="ECO:0007669"/>
    <property type="project" value="UniProtKB-ARBA"/>
</dbReference>
<sequence length="751" mass="83741">MTDLSQSSIAESDPLHAYSGLSLFPRTLKSMSIPLPPPPPPPLHQSDALHQTHTLLQSIPFEVSKEHQEQAKAILDESSELLKQGIGSSVASVDTNVGVEVNPVPNKRERRPAYERKRERFTIKPTRSISPQKEPSFDPSKYPKPGEYFAAYESFLVAQREWQKQSGTYVKETYHYQPPKRRPELPGKKRGTYKHTYTDSYLDALKASENENHIPSEQSLEENTVAHVKTAVHSLEENRAAHVKAAEQSLEENTAAPLKTADREVDASTAYTDKNLENILTELLACSPDELEGDAGIKLLQERLNIKPIDKQMLSFPEIPEFPDVRRMNLKAYGRNPSKPRTALSNIQNLLKGINSDASRKKSQASPSYSPEDQFSFPDRLNLLPGDQQPGEVVIAKDLNASLGSSVANNADKVITNASPSNVDTVHVASEFNSSVQKSSCEGGSDTLSGVYRSNSCPDRNADNCVDDSITNINPATVEVNVDVQTKGNEGDVLMGESEANRNTGRRENDVDINEQSKQFDNLAESAPGEDARMDHFTVEDESIPYQQEQYNSMDGSIEHEEHIQGQHGEENDNTDPTCGVQVEDVQEARNSSAKQTKKRSKRGSCDSKMNKRSKTVHGDESVKDKRAKTLSHESGANKQTKGKAYEGKEKTQKKTLTRESKMFSRRQSLAGAGTKWEAGVRRSTRIKSRPLEFWRGERFLYGRIHESLTTVIGIKYESPRNKGKGDERFLKVKSFVSDEYKELVESAALH</sequence>
<evidence type="ECO:0000256" key="1">
    <source>
        <dbReference type="ARBA" id="ARBA00004123"/>
    </source>
</evidence>
<keyword evidence="6" id="KW-1185">Reference proteome</keyword>
<dbReference type="PANTHER" id="PTHR16684">
    <property type="entry name" value="CENTROMERE PROTEIN C"/>
    <property type="match status" value="1"/>
</dbReference>
<feature type="compositionally biased region" description="Polar residues" evidence="4">
    <location>
        <begin position="364"/>
        <end position="373"/>
    </location>
</feature>
<evidence type="ECO:0008006" key="7">
    <source>
        <dbReference type="Google" id="ProtNLM"/>
    </source>
</evidence>
<name>A0ABC8KDY1_ERUVS</name>
<reference evidence="5 6" key="1">
    <citation type="submission" date="2022-03" db="EMBL/GenBank/DDBJ databases">
        <authorList>
            <person name="Macdonald S."/>
            <person name="Ahmed S."/>
            <person name="Newling K."/>
        </authorList>
    </citation>
    <scope>NUCLEOTIDE SEQUENCE [LARGE SCALE GENOMIC DNA]</scope>
</reference>
<proteinExistence type="inferred from homology"/>
<accession>A0ABC8KDY1</accession>
<comment type="caution">
    <text evidence="5">The sequence shown here is derived from an EMBL/GenBank/DDBJ whole genome shotgun (WGS) entry which is preliminary data.</text>
</comment>
<dbReference type="Proteomes" id="UP001642260">
    <property type="component" value="Unassembled WGS sequence"/>
</dbReference>
<protein>
    <recommendedName>
        <fullName evidence="7">CENP-C</fullName>
    </recommendedName>
</protein>
<feature type="region of interest" description="Disordered" evidence="4">
    <location>
        <begin position="355"/>
        <end position="383"/>
    </location>
</feature>
<feature type="region of interest" description="Disordered" evidence="4">
    <location>
        <begin position="586"/>
        <end position="671"/>
    </location>
</feature>
<evidence type="ECO:0000313" key="5">
    <source>
        <dbReference type="EMBL" id="CAH8353790.1"/>
    </source>
</evidence>
<evidence type="ECO:0000256" key="2">
    <source>
        <dbReference type="ARBA" id="ARBA00010291"/>
    </source>
</evidence>
<dbReference type="PANTHER" id="PTHR16684:SF11">
    <property type="entry name" value="CENTROMERE PROTEIN C"/>
    <property type="match status" value="1"/>
</dbReference>
<gene>
    <name evidence="5" type="ORF">ERUC_LOCUS19545</name>
</gene>
<dbReference type="InterPro" id="IPR028386">
    <property type="entry name" value="CENP-C/Mif2/cnp3"/>
</dbReference>
<evidence type="ECO:0000313" key="6">
    <source>
        <dbReference type="Proteomes" id="UP001642260"/>
    </source>
</evidence>
<dbReference type="EMBL" id="CAKOAT010186265">
    <property type="protein sequence ID" value="CAH8353790.1"/>
    <property type="molecule type" value="Genomic_DNA"/>
</dbReference>
<comment type="subcellular location">
    <subcellularLocation>
        <location evidence="1">Nucleus</location>
    </subcellularLocation>
</comment>
<comment type="similarity">
    <text evidence="2">Belongs to the CENP-C/MIF2 family.</text>
</comment>
<organism evidence="5 6">
    <name type="scientific">Eruca vesicaria subsp. sativa</name>
    <name type="common">Garden rocket</name>
    <name type="synonym">Eruca sativa</name>
    <dbReference type="NCBI Taxonomy" id="29727"/>
    <lineage>
        <taxon>Eukaryota</taxon>
        <taxon>Viridiplantae</taxon>
        <taxon>Streptophyta</taxon>
        <taxon>Embryophyta</taxon>
        <taxon>Tracheophyta</taxon>
        <taxon>Spermatophyta</taxon>
        <taxon>Magnoliopsida</taxon>
        <taxon>eudicotyledons</taxon>
        <taxon>Gunneridae</taxon>
        <taxon>Pentapetalae</taxon>
        <taxon>rosids</taxon>
        <taxon>malvids</taxon>
        <taxon>Brassicales</taxon>
        <taxon>Brassicaceae</taxon>
        <taxon>Brassiceae</taxon>
        <taxon>Eruca</taxon>
    </lineage>
</organism>
<evidence type="ECO:0000256" key="3">
    <source>
        <dbReference type="ARBA" id="ARBA00023242"/>
    </source>
</evidence>